<protein>
    <submittedName>
        <fullName evidence="6">TetR/AcrR family transcriptional regulator</fullName>
    </submittedName>
</protein>
<evidence type="ECO:0000313" key="6">
    <source>
        <dbReference type="EMBL" id="MBC3941100.1"/>
    </source>
</evidence>
<evidence type="ECO:0000313" key="7">
    <source>
        <dbReference type="Proteomes" id="UP000597613"/>
    </source>
</evidence>
<evidence type="ECO:0000256" key="4">
    <source>
        <dbReference type="PROSITE-ProRule" id="PRU00335"/>
    </source>
</evidence>
<sequence>MSGDKLQSASRDDSRRRGKSLEEAILASTWAELTESGYSSLTLEAVARRSGTSRPVLHRRWKSRADLVAAALIRHFALHPVDVPDLANLRDELALLLRQLADRSTPMVVQIILAMSEDLAREGRNIAVLRSRIVDDGPMNAIIQRGIGRGEIDSCKLTPHIASLPQDLLRHQAIMTNDGISDDFIFIVLDQIFLPLVSRADQGEPPAIP</sequence>
<comment type="caution">
    <text evidence="6">The sequence shown here is derived from an EMBL/GenBank/DDBJ whole genome shotgun (WGS) entry which is preliminary data.</text>
</comment>
<reference evidence="6 7" key="1">
    <citation type="submission" date="2020-08" db="EMBL/GenBank/DDBJ databases">
        <title>Putative novel bacterial strains isolated from necrotic wheat leaf tissues caused by Xanthomonas translucens.</title>
        <authorList>
            <person name="Tambong J.T."/>
        </authorList>
    </citation>
    <scope>NUCLEOTIDE SEQUENCE [LARGE SCALE GENOMIC DNA]</scope>
    <source>
        <strain evidence="7">DOAB 1063</strain>
    </source>
</reference>
<proteinExistence type="predicted"/>
<accession>A0ABR7AKW6</accession>
<evidence type="ECO:0000256" key="2">
    <source>
        <dbReference type="ARBA" id="ARBA00023125"/>
    </source>
</evidence>
<gene>
    <name evidence="6" type="ORF">H8S47_05300</name>
</gene>
<keyword evidence="7" id="KW-1185">Reference proteome</keyword>
<keyword evidence="2 4" id="KW-0238">DNA-binding</keyword>
<dbReference type="InterPro" id="IPR001647">
    <property type="entry name" value="HTH_TetR"/>
</dbReference>
<evidence type="ECO:0000256" key="3">
    <source>
        <dbReference type="ARBA" id="ARBA00023163"/>
    </source>
</evidence>
<dbReference type="InterPro" id="IPR050109">
    <property type="entry name" value="HTH-type_TetR-like_transc_reg"/>
</dbReference>
<feature type="DNA-binding region" description="H-T-H motif" evidence="4">
    <location>
        <begin position="42"/>
        <end position="61"/>
    </location>
</feature>
<keyword evidence="1" id="KW-0805">Transcription regulation</keyword>
<dbReference type="PANTHER" id="PTHR30055">
    <property type="entry name" value="HTH-TYPE TRANSCRIPTIONAL REGULATOR RUTR"/>
    <property type="match status" value="1"/>
</dbReference>
<keyword evidence="3" id="KW-0804">Transcription</keyword>
<dbReference type="Gene3D" id="1.10.357.10">
    <property type="entry name" value="Tetracycline Repressor, domain 2"/>
    <property type="match status" value="1"/>
</dbReference>
<dbReference type="PROSITE" id="PS50977">
    <property type="entry name" value="HTH_TETR_2"/>
    <property type="match status" value="1"/>
</dbReference>
<dbReference type="Proteomes" id="UP000597613">
    <property type="component" value="Unassembled WGS sequence"/>
</dbReference>
<dbReference type="Pfam" id="PF00440">
    <property type="entry name" value="TetR_N"/>
    <property type="match status" value="1"/>
</dbReference>
<feature type="domain" description="HTH tetR-type" evidence="5">
    <location>
        <begin position="19"/>
        <end position="79"/>
    </location>
</feature>
<dbReference type="InterPro" id="IPR011075">
    <property type="entry name" value="TetR_C"/>
</dbReference>
<organism evidence="6 7">
    <name type="scientific">Sphingomonas albertensis</name>
    <dbReference type="NCBI Taxonomy" id="2762591"/>
    <lineage>
        <taxon>Bacteria</taxon>
        <taxon>Pseudomonadati</taxon>
        <taxon>Pseudomonadota</taxon>
        <taxon>Alphaproteobacteria</taxon>
        <taxon>Sphingomonadales</taxon>
        <taxon>Sphingomonadaceae</taxon>
        <taxon>Sphingomonas</taxon>
    </lineage>
</organism>
<evidence type="ECO:0000256" key="1">
    <source>
        <dbReference type="ARBA" id="ARBA00023015"/>
    </source>
</evidence>
<dbReference type="Gene3D" id="1.10.10.60">
    <property type="entry name" value="Homeodomain-like"/>
    <property type="match status" value="1"/>
</dbReference>
<dbReference type="EMBL" id="JACONT010000007">
    <property type="protein sequence ID" value="MBC3941100.1"/>
    <property type="molecule type" value="Genomic_DNA"/>
</dbReference>
<dbReference type="SUPFAM" id="SSF46689">
    <property type="entry name" value="Homeodomain-like"/>
    <property type="match status" value="1"/>
</dbReference>
<name>A0ABR7AKW6_9SPHN</name>
<dbReference type="PANTHER" id="PTHR30055:SF148">
    <property type="entry name" value="TETR-FAMILY TRANSCRIPTIONAL REGULATOR"/>
    <property type="match status" value="1"/>
</dbReference>
<dbReference type="Pfam" id="PF16859">
    <property type="entry name" value="TetR_C_11"/>
    <property type="match status" value="1"/>
</dbReference>
<dbReference type="InterPro" id="IPR009057">
    <property type="entry name" value="Homeodomain-like_sf"/>
</dbReference>
<evidence type="ECO:0000259" key="5">
    <source>
        <dbReference type="PROSITE" id="PS50977"/>
    </source>
</evidence>